<dbReference type="InterPro" id="IPR023365">
    <property type="entry name" value="Sortase_dom-sf"/>
</dbReference>
<evidence type="ECO:0000256" key="1">
    <source>
        <dbReference type="ARBA" id="ARBA00022670"/>
    </source>
</evidence>
<dbReference type="InterPro" id="IPR042007">
    <property type="entry name" value="Sortase_A"/>
</dbReference>
<proteinExistence type="predicted"/>
<accession>A0ABQ3VY54</accession>
<name>A0ABQ3VY54_9LACO</name>
<comment type="caution">
    <text evidence="4">The sequence shown here is derived from an EMBL/GenBank/DDBJ whole genome shotgun (WGS) entry which is preliminary data.</text>
</comment>
<dbReference type="Gene3D" id="2.40.260.10">
    <property type="entry name" value="Sortase"/>
    <property type="match status" value="1"/>
</dbReference>
<gene>
    <name evidence="4" type="primary">srtA</name>
    <name evidence="4" type="ORF">YK48G_05670</name>
</gene>
<keyword evidence="3" id="KW-0788">Thiol protease</keyword>
<keyword evidence="1" id="KW-0645">Protease</keyword>
<dbReference type="NCBIfam" id="TIGR01076">
    <property type="entry name" value="sortase_fam"/>
    <property type="match status" value="1"/>
</dbReference>
<evidence type="ECO:0000313" key="4">
    <source>
        <dbReference type="EMBL" id="GHP13142.1"/>
    </source>
</evidence>
<dbReference type="EMBL" id="BNJR01000006">
    <property type="protein sequence ID" value="GHP13142.1"/>
    <property type="molecule type" value="Genomic_DNA"/>
</dbReference>
<keyword evidence="2" id="KW-0378">Hydrolase</keyword>
<dbReference type="Pfam" id="PF04203">
    <property type="entry name" value="Sortase"/>
    <property type="match status" value="1"/>
</dbReference>
<evidence type="ECO:0000256" key="2">
    <source>
        <dbReference type="ARBA" id="ARBA00022801"/>
    </source>
</evidence>
<organism evidence="4 5">
    <name type="scientific">Lentilactobacillus fungorum</name>
    <dbReference type="NCBI Taxonomy" id="2201250"/>
    <lineage>
        <taxon>Bacteria</taxon>
        <taxon>Bacillati</taxon>
        <taxon>Bacillota</taxon>
        <taxon>Bacilli</taxon>
        <taxon>Lactobacillales</taxon>
        <taxon>Lactobacillaceae</taxon>
        <taxon>Lentilactobacillus</taxon>
    </lineage>
</organism>
<evidence type="ECO:0000256" key="3">
    <source>
        <dbReference type="ARBA" id="ARBA00022807"/>
    </source>
</evidence>
<sequence>MKKIVKRIMVNTLFVLLILFALALIFNRQIKNEVIKSYQPKVTRKMVEESQMRQKKQTTRHSKNVSYNFKKVKSLDFETAMRARMNTQQLEVVGEILVPKAAIHLPIGLGVANQTLALAAGTMRADQKMGKGNYPLSGHHMVNRHVLFGPLYFKTKVGDNVYLTDMKTIYHYRVYRRTFIAATRVDVIKQTKKPILTLITCDATGAGRLMIRGKLVDRYRLSQATAKLKRALLRPANN</sequence>
<dbReference type="InterPro" id="IPR005754">
    <property type="entry name" value="Sortase"/>
</dbReference>
<reference evidence="4 5" key="1">
    <citation type="journal article" date="2021" name="Int. J. Syst. Evol. Microbiol.">
        <title>Lentilactobacillus fungorum sp. nov., isolated from spent mushroom substrates.</title>
        <authorList>
            <person name="Tohno M."/>
            <person name="Tanizawa Y."/>
            <person name="Kojima Y."/>
            <person name="Sakamoto M."/>
            <person name="Ohkuma M."/>
            <person name="Kobayashi H."/>
        </authorList>
    </citation>
    <scope>NUCLEOTIDE SEQUENCE [LARGE SCALE GENOMIC DNA]</scope>
    <source>
        <strain evidence="4 5">YK48G</strain>
    </source>
</reference>
<dbReference type="SUPFAM" id="SSF63817">
    <property type="entry name" value="Sortase"/>
    <property type="match status" value="1"/>
</dbReference>
<protein>
    <submittedName>
        <fullName evidence="4">Class A sortase</fullName>
    </submittedName>
</protein>
<dbReference type="Proteomes" id="UP000604765">
    <property type="component" value="Unassembled WGS sequence"/>
</dbReference>
<evidence type="ECO:0000313" key="5">
    <source>
        <dbReference type="Proteomes" id="UP000604765"/>
    </source>
</evidence>
<dbReference type="RefSeq" id="WP_203629198.1">
    <property type="nucleotide sequence ID" value="NZ_BNJR01000006.1"/>
</dbReference>
<dbReference type="CDD" id="cd06165">
    <property type="entry name" value="Sortase_A"/>
    <property type="match status" value="1"/>
</dbReference>
<keyword evidence="5" id="KW-1185">Reference proteome</keyword>